<dbReference type="InterPro" id="IPR004179">
    <property type="entry name" value="Sec63-dom"/>
</dbReference>
<dbReference type="SMART" id="SM00973">
    <property type="entry name" value="Sec63"/>
    <property type="match status" value="1"/>
</dbReference>
<evidence type="ECO:0000313" key="14">
    <source>
        <dbReference type="EMBL" id="KAF7778611.1"/>
    </source>
</evidence>
<evidence type="ECO:0000259" key="12">
    <source>
        <dbReference type="PROSITE" id="PS51192"/>
    </source>
</evidence>
<dbReference type="PANTHER" id="PTHR47835:SF3">
    <property type="entry name" value="HELICASE FOR MEIOSIS 1"/>
    <property type="match status" value="1"/>
</dbReference>
<evidence type="ECO:0000256" key="7">
    <source>
        <dbReference type="ARBA" id="ARBA00023254"/>
    </source>
</evidence>
<dbReference type="GO" id="GO:0003676">
    <property type="term" value="F:nucleic acid binding"/>
    <property type="evidence" value="ECO:0007669"/>
    <property type="project" value="InterPro"/>
</dbReference>
<evidence type="ECO:0000256" key="3">
    <source>
        <dbReference type="ARBA" id="ARBA00022801"/>
    </source>
</evidence>
<dbReference type="Gene3D" id="1.10.10.10">
    <property type="entry name" value="Winged helix-like DNA-binding domain superfamily/Winged helix DNA-binding domain"/>
    <property type="match status" value="1"/>
</dbReference>
<keyword evidence="4" id="KW-0347">Helicase</keyword>
<organism evidence="14 15">
    <name type="scientific">Agaricus bisporus var. burnettii</name>
    <dbReference type="NCBI Taxonomy" id="192524"/>
    <lineage>
        <taxon>Eukaryota</taxon>
        <taxon>Fungi</taxon>
        <taxon>Dikarya</taxon>
        <taxon>Basidiomycota</taxon>
        <taxon>Agaricomycotina</taxon>
        <taxon>Agaricomycetes</taxon>
        <taxon>Agaricomycetidae</taxon>
        <taxon>Agaricales</taxon>
        <taxon>Agaricineae</taxon>
        <taxon>Agaricaceae</taxon>
        <taxon>Agaricus</taxon>
    </lineage>
</organism>
<dbReference type="InterPro" id="IPR036388">
    <property type="entry name" value="WH-like_DNA-bd_sf"/>
</dbReference>
<dbReference type="GO" id="GO:0005524">
    <property type="term" value="F:ATP binding"/>
    <property type="evidence" value="ECO:0007669"/>
    <property type="project" value="UniProtKB-KW"/>
</dbReference>
<dbReference type="InterPro" id="IPR052247">
    <property type="entry name" value="Meiotic_Crossover_Helicase"/>
</dbReference>
<keyword evidence="3" id="KW-0378">Hydrolase</keyword>
<feature type="compositionally biased region" description="Polar residues" evidence="11">
    <location>
        <begin position="134"/>
        <end position="144"/>
    </location>
</feature>
<feature type="region of interest" description="Disordered" evidence="11">
    <location>
        <begin position="48"/>
        <end position="90"/>
    </location>
</feature>
<feature type="domain" description="Helicase C-terminal" evidence="13">
    <location>
        <begin position="418"/>
        <end position="618"/>
    </location>
</feature>
<dbReference type="Pfam" id="PF00271">
    <property type="entry name" value="Helicase_C"/>
    <property type="match status" value="1"/>
</dbReference>
<reference evidence="14 15" key="1">
    <citation type="journal article" name="Sci. Rep.">
        <title>Telomere-to-telomere assembled and centromere annotated genomes of the two main subspecies of the button mushroom Agaricus bisporus reveal especially polymorphic chromosome ends.</title>
        <authorList>
            <person name="Sonnenberg A.S.M."/>
            <person name="Sedaghat-Telgerd N."/>
            <person name="Lavrijssen B."/>
            <person name="Ohm R.A."/>
            <person name="Hendrickx P.M."/>
            <person name="Scholtmeijer K."/>
            <person name="Baars J.J.P."/>
            <person name="van Peer A."/>
        </authorList>
    </citation>
    <scope>NUCLEOTIDE SEQUENCE [LARGE SCALE GENOMIC DNA]</scope>
    <source>
        <strain evidence="14 15">H119_p4</strain>
    </source>
</reference>
<dbReference type="PROSITE" id="PS51194">
    <property type="entry name" value="HELICASE_CTER"/>
    <property type="match status" value="1"/>
</dbReference>
<dbReference type="Pfam" id="PF02889">
    <property type="entry name" value="Sec63"/>
    <property type="match status" value="1"/>
</dbReference>
<dbReference type="CDD" id="cd18795">
    <property type="entry name" value="SF2_C_Ski2"/>
    <property type="match status" value="1"/>
</dbReference>
<evidence type="ECO:0000256" key="2">
    <source>
        <dbReference type="ARBA" id="ARBA00022741"/>
    </source>
</evidence>
<feature type="compositionally biased region" description="Polar residues" evidence="11">
    <location>
        <begin position="63"/>
        <end position="73"/>
    </location>
</feature>
<feature type="domain" description="Helicase ATP-binding" evidence="12">
    <location>
        <begin position="198"/>
        <end position="375"/>
    </location>
</feature>
<feature type="region of interest" description="Disordered" evidence="11">
    <location>
        <begin position="134"/>
        <end position="163"/>
    </location>
</feature>
<dbReference type="InterPro" id="IPR001650">
    <property type="entry name" value="Helicase_C-like"/>
</dbReference>
<dbReference type="Gene3D" id="3.40.50.300">
    <property type="entry name" value="P-loop containing nucleotide triphosphate hydrolases"/>
    <property type="match status" value="2"/>
</dbReference>
<dbReference type="EC" id="5.6.2.4" evidence="9"/>
<feature type="compositionally biased region" description="Basic and acidic residues" evidence="11">
    <location>
        <begin position="1058"/>
        <end position="1077"/>
    </location>
</feature>
<comment type="similarity">
    <text evidence="1">Belongs to the helicase family. SKI2 subfamily.</text>
</comment>
<feature type="compositionally biased region" description="Basic and acidic residues" evidence="11">
    <location>
        <begin position="1112"/>
        <end position="1123"/>
    </location>
</feature>
<evidence type="ECO:0000256" key="6">
    <source>
        <dbReference type="ARBA" id="ARBA00023235"/>
    </source>
</evidence>
<dbReference type="InterPro" id="IPR036390">
    <property type="entry name" value="WH_DNA-bd_sf"/>
</dbReference>
<evidence type="ECO:0000256" key="1">
    <source>
        <dbReference type="ARBA" id="ARBA00010140"/>
    </source>
</evidence>
<evidence type="ECO:0000256" key="4">
    <source>
        <dbReference type="ARBA" id="ARBA00022806"/>
    </source>
</evidence>
<dbReference type="SUPFAM" id="SSF158702">
    <property type="entry name" value="Sec63 N-terminal domain-like"/>
    <property type="match status" value="1"/>
</dbReference>
<comment type="catalytic activity">
    <reaction evidence="10">
        <text>ATP + H2O = ADP + phosphate + H(+)</text>
        <dbReference type="Rhea" id="RHEA:13065"/>
        <dbReference type="ChEBI" id="CHEBI:15377"/>
        <dbReference type="ChEBI" id="CHEBI:15378"/>
        <dbReference type="ChEBI" id="CHEBI:30616"/>
        <dbReference type="ChEBI" id="CHEBI:43474"/>
        <dbReference type="ChEBI" id="CHEBI:456216"/>
        <dbReference type="EC" id="5.6.2.4"/>
    </reaction>
</comment>
<evidence type="ECO:0000256" key="5">
    <source>
        <dbReference type="ARBA" id="ARBA00022840"/>
    </source>
</evidence>
<dbReference type="SUPFAM" id="SSF52540">
    <property type="entry name" value="P-loop containing nucleoside triphosphate hydrolases"/>
    <property type="match status" value="1"/>
</dbReference>
<dbReference type="InterPro" id="IPR057842">
    <property type="entry name" value="WH_MER3"/>
</dbReference>
<dbReference type="GO" id="GO:0043138">
    <property type="term" value="F:3'-5' DNA helicase activity"/>
    <property type="evidence" value="ECO:0007669"/>
    <property type="project" value="UniProtKB-EC"/>
</dbReference>
<feature type="compositionally biased region" description="Polar residues" evidence="11">
    <location>
        <begin position="1048"/>
        <end position="1057"/>
    </location>
</feature>
<dbReference type="GO" id="GO:0051321">
    <property type="term" value="P:meiotic cell cycle"/>
    <property type="evidence" value="ECO:0007669"/>
    <property type="project" value="UniProtKB-KW"/>
</dbReference>
<sequence length="1304" mass="147084">MQPNFSDSYHDYLDLMDPQMDSVTVFDTGPTFGVSEDDFDDYLNQLMTSSPSPPQRPIESFRSDTASSNQSAPCGSGFSAAHQGGSRPLLPTRLISRMNDNVPPFSGPSGNAFHSETYSGANDPSDGHVRMLESRNQVENSSRHPGTIIDDRERGTEFSRNSMGFNQGSRPLVSDLPDLYRGIFKFPAFNAMQTRCFDHIMTSNRDLVVSAPTGSGKTVLFELAIVALLSQADPTRSKAVYMAPTKALCSERFRDWSGKFNPLGIEVCELTGDTVQFGRSAWGDAKKSCIIITTAEKWDSLTRTWRDHESILSQIKLFLVDEVHVLNETRGSTLEVVISRMKTRNECIRFLLVSATVPNIRDIADWMDNSRESNTCEVLEFGEEYRPCRLTRFVIGVPRSNKQNEFQYAATLNNQLFPVLQQYSVMKPILIFCSTRKGTLTSAGTLLKSYEEAAKQKQRLPWVTSPQLDARFHDKRLQELATYGIGVHHAGLGLEDRRSVEELFLGGTIRVLVATSTLSVGVNLPAHTVIIQGVKLFQNNTHVEYSDLDIMQMIGRAGRPQFDKDGIAIIMCEPQLVSKYQALTQGKTVLESSLHHNMLEHLNSEIALGTITNLQSAKSWLHNSFLYQRLRKNPSHYALHQDTSKNWHERLEDIVLQNVGRLEATQLVCRTEDDQIQPTDYGDIMSKFYVRQMTMANILNFPDKSAEKPTLREILETIAAAEEFSSLRMRASEKLVYNELRTHNDIRYAIKKVEKTSDKVFLLIQAILGNIPLNTPEMRRGDTQPQADALFIFKHAVRLAKVIVEVAIVKQLGTQLLNGLEALRCLNAKAWEDRATVLRQIDQIGEKSLKVLAEHGITTLDLLRQQPPARIEILLNRKSPFGHVVLDSLAELPKYRIKVSQTSVMTDNGKNPVRIKFSIECELVSSASAKVKKFRYHDVTAILSLTSDYDLIDFRRISTKALRERKSFDVVAELVKPSQTIIVMIASESFAGTLVRSVVRPDVPVSEFPTPDTRPLSTLALDLKEFENDPNFWNMKFDEADGSDTADTRNSASQNIKSGEKSNQKDQPPKLRDDNDRCKHTCTDKLKCLHLCCKKVKQYPERKKGKNNPSDAKGRKELRDRQSIGDATHNGRSHVHERQIRDLERIHEKSDVQNSLKMKKEHRLKLDTTSSESRKRKIKPSFDIHFTEVEAQSNANKVIETTLDNDELPSIEQLLSGELTSGIGTEVQGLLQRDNLTPHKRPRLSLATQAIGTRDNTGERFSQMPLDTLNEVGNHYAEVAKPVPEKDEFDELEEWLASGRVEIV</sequence>
<keyword evidence="7" id="KW-0469">Meiosis</keyword>
<evidence type="ECO:0000256" key="9">
    <source>
        <dbReference type="ARBA" id="ARBA00034808"/>
    </source>
</evidence>
<dbReference type="SMART" id="SM00490">
    <property type="entry name" value="HELICc"/>
    <property type="match status" value="1"/>
</dbReference>
<proteinExistence type="inferred from homology"/>
<feature type="region of interest" description="Disordered" evidence="11">
    <location>
        <begin position="1037"/>
        <end position="1077"/>
    </location>
</feature>
<keyword evidence="2" id="KW-0547">Nucleotide-binding</keyword>
<dbReference type="Pfam" id="PF23445">
    <property type="entry name" value="WHD_SNRNP200"/>
    <property type="match status" value="1"/>
</dbReference>
<protein>
    <recommendedName>
        <fullName evidence="9">DNA 3'-5' helicase</fullName>
        <ecNumber evidence="9">5.6.2.4</ecNumber>
    </recommendedName>
</protein>
<dbReference type="Proteomes" id="UP000629468">
    <property type="component" value="Unassembled WGS sequence"/>
</dbReference>
<dbReference type="FunFam" id="1.10.10.10:FF:000012">
    <property type="entry name" value="U5 small nuclear ribonucleoprotein helicase"/>
    <property type="match status" value="1"/>
</dbReference>
<dbReference type="Gene3D" id="1.10.3380.10">
    <property type="entry name" value="Sec63 N-terminal domain-like domain"/>
    <property type="match status" value="1"/>
</dbReference>
<evidence type="ECO:0000313" key="15">
    <source>
        <dbReference type="Proteomes" id="UP000629468"/>
    </source>
</evidence>
<evidence type="ECO:0000256" key="10">
    <source>
        <dbReference type="ARBA" id="ARBA00048988"/>
    </source>
</evidence>
<evidence type="ECO:0000256" key="11">
    <source>
        <dbReference type="SAM" id="MobiDB-lite"/>
    </source>
</evidence>
<accession>A0A8H7KIW1</accession>
<dbReference type="InterPro" id="IPR027417">
    <property type="entry name" value="P-loop_NTPase"/>
</dbReference>
<keyword evidence="6" id="KW-0413">Isomerase</keyword>
<dbReference type="PROSITE" id="PS51192">
    <property type="entry name" value="HELICASE_ATP_BIND_1"/>
    <property type="match status" value="1"/>
</dbReference>
<feature type="region of interest" description="Disordered" evidence="11">
    <location>
        <begin position="1100"/>
        <end position="1137"/>
    </location>
</feature>
<comment type="catalytic activity">
    <reaction evidence="8">
        <text>Couples ATP hydrolysis with the unwinding of duplex DNA by translocating in the 3'-5' direction.</text>
        <dbReference type="EC" id="5.6.2.4"/>
    </reaction>
</comment>
<dbReference type="Pfam" id="PF00270">
    <property type="entry name" value="DEAD"/>
    <property type="match status" value="1"/>
</dbReference>
<evidence type="ECO:0000259" key="13">
    <source>
        <dbReference type="PROSITE" id="PS51194"/>
    </source>
</evidence>
<dbReference type="SMART" id="SM00487">
    <property type="entry name" value="DEXDc"/>
    <property type="match status" value="1"/>
</dbReference>
<keyword evidence="5" id="KW-0067">ATP-binding</keyword>
<dbReference type="SUPFAM" id="SSF46785">
    <property type="entry name" value="Winged helix' DNA-binding domain"/>
    <property type="match status" value="1"/>
</dbReference>
<gene>
    <name evidence="14" type="ORF">Agabi119p4_2956</name>
</gene>
<dbReference type="GO" id="GO:0016787">
    <property type="term" value="F:hydrolase activity"/>
    <property type="evidence" value="ECO:0007669"/>
    <property type="project" value="UniProtKB-KW"/>
</dbReference>
<dbReference type="InterPro" id="IPR014001">
    <property type="entry name" value="Helicase_ATP-bd"/>
</dbReference>
<comment type="caution">
    <text evidence="14">The sequence shown here is derived from an EMBL/GenBank/DDBJ whole genome shotgun (WGS) entry which is preliminary data.</text>
</comment>
<dbReference type="InterPro" id="IPR011545">
    <property type="entry name" value="DEAD/DEAH_box_helicase_dom"/>
</dbReference>
<dbReference type="PANTHER" id="PTHR47835">
    <property type="entry name" value="HFM1, ATP DEPENDENT DNA HELICASE HOMOLOG"/>
    <property type="match status" value="1"/>
</dbReference>
<evidence type="ECO:0000256" key="8">
    <source>
        <dbReference type="ARBA" id="ARBA00034617"/>
    </source>
</evidence>
<dbReference type="EMBL" id="JABXXO010000004">
    <property type="protein sequence ID" value="KAF7778611.1"/>
    <property type="molecule type" value="Genomic_DNA"/>
</dbReference>
<name>A0A8H7KIW1_AGABI</name>